<evidence type="ECO:0000259" key="1">
    <source>
        <dbReference type="PROSITE" id="PS50943"/>
    </source>
</evidence>
<evidence type="ECO:0000313" key="2">
    <source>
        <dbReference type="EMBL" id="OQW87029.1"/>
    </source>
</evidence>
<dbReference type="Pfam" id="PF01381">
    <property type="entry name" value="HTH_3"/>
    <property type="match status" value="1"/>
</dbReference>
<dbReference type="InterPro" id="IPR001387">
    <property type="entry name" value="Cro/C1-type_HTH"/>
</dbReference>
<evidence type="ECO:0000313" key="3">
    <source>
        <dbReference type="Proteomes" id="UP000192505"/>
    </source>
</evidence>
<organism evidence="2 3">
    <name type="scientific">Rhodoferax ferrireducens</name>
    <dbReference type="NCBI Taxonomy" id="192843"/>
    <lineage>
        <taxon>Bacteria</taxon>
        <taxon>Pseudomonadati</taxon>
        <taxon>Pseudomonadota</taxon>
        <taxon>Betaproteobacteria</taxon>
        <taxon>Burkholderiales</taxon>
        <taxon>Comamonadaceae</taxon>
        <taxon>Rhodoferax</taxon>
    </lineage>
</organism>
<feature type="domain" description="HTH cro/C1-type" evidence="1">
    <location>
        <begin position="15"/>
        <end position="43"/>
    </location>
</feature>
<dbReference type="SUPFAM" id="SSF47413">
    <property type="entry name" value="lambda repressor-like DNA-binding domains"/>
    <property type="match status" value="1"/>
</dbReference>
<proteinExistence type="predicted"/>
<name>A0A1W9KRY8_9BURK</name>
<gene>
    <name evidence="2" type="ORF">BWK72_14930</name>
</gene>
<dbReference type="GO" id="GO:0003677">
    <property type="term" value="F:DNA binding"/>
    <property type="evidence" value="ECO:0007669"/>
    <property type="project" value="InterPro"/>
</dbReference>
<dbReference type="Gene3D" id="1.10.260.40">
    <property type="entry name" value="lambda repressor-like DNA-binding domains"/>
    <property type="match status" value="1"/>
</dbReference>
<dbReference type="PROSITE" id="PS50943">
    <property type="entry name" value="HTH_CROC1"/>
    <property type="match status" value="1"/>
</dbReference>
<dbReference type="CDD" id="cd00093">
    <property type="entry name" value="HTH_XRE"/>
    <property type="match status" value="1"/>
</dbReference>
<dbReference type="SMART" id="SM00530">
    <property type="entry name" value="HTH_XRE"/>
    <property type="match status" value="1"/>
</dbReference>
<dbReference type="AlphaFoldDB" id="A0A1W9KRY8"/>
<reference evidence="2 3" key="1">
    <citation type="submission" date="2017-01" db="EMBL/GenBank/DDBJ databases">
        <title>Novel large sulfur bacteria in the metagenomes of groundwater-fed chemosynthetic microbial mats in the Lake Huron basin.</title>
        <authorList>
            <person name="Sharrar A.M."/>
            <person name="Flood B.E."/>
            <person name="Bailey J.V."/>
            <person name="Jones D.S."/>
            <person name="Biddanda B."/>
            <person name="Ruberg S.A."/>
            <person name="Marcus D.N."/>
            <person name="Dick G.J."/>
        </authorList>
    </citation>
    <scope>NUCLEOTIDE SEQUENCE [LARGE SCALE GENOMIC DNA]</scope>
    <source>
        <strain evidence="2">A7</strain>
    </source>
</reference>
<dbReference type="EMBL" id="MTEI01000011">
    <property type="protein sequence ID" value="OQW87029.1"/>
    <property type="molecule type" value="Genomic_DNA"/>
</dbReference>
<accession>A0A1W9KRY8</accession>
<sequence>MKRPTTYPSMSAEQFRNALERLGWQQADFADRAGLTRQTVNRWATGFAPPPPWAGAWLETLLDLAALRDKYLSKPSAAPATDSTRSPGAI</sequence>
<dbReference type="Proteomes" id="UP000192505">
    <property type="component" value="Unassembled WGS sequence"/>
</dbReference>
<dbReference type="InterPro" id="IPR010982">
    <property type="entry name" value="Lambda_DNA-bd_dom_sf"/>
</dbReference>
<protein>
    <recommendedName>
        <fullName evidence="1">HTH cro/C1-type domain-containing protein</fullName>
    </recommendedName>
</protein>
<comment type="caution">
    <text evidence="2">The sequence shown here is derived from an EMBL/GenBank/DDBJ whole genome shotgun (WGS) entry which is preliminary data.</text>
</comment>